<dbReference type="InterPro" id="IPR015422">
    <property type="entry name" value="PyrdxlP-dep_Trfase_small"/>
</dbReference>
<dbReference type="SUPFAM" id="SSF53383">
    <property type="entry name" value="PLP-dependent transferases"/>
    <property type="match status" value="1"/>
</dbReference>
<accession>A0A918PSE7</accession>
<comment type="caution">
    <text evidence="8">The sequence shown here is derived from an EMBL/GenBank/DDBJ whole genome shotgun (WGS) entry which is preliminary data.</text>
</comment>
<dbReference type="EMBL" id="BMWX01000002">
    <property type="protein sequence ID" value="GGZ20410.1"/>
    <property type="molecule type" value="Genomic_DNA"/>
</dbReference>
<dbReference type="PANTHER" id="PTHR11999:SF70">
    <property type="entry name" value="MIP05841P"/>
    <property type="match status" value="1"/>
</dbReference>
<evidence type="ECO:0000256" key="1">
    <source>
        <dbReference type="ARBA" id="ARBA00001933"/>
    </source>
</evidence>
<dbReference type="Gene3D" id="3.90.1150.10">
    <property type="entry name" value="Aspartate Aminotransferase, domain 1"/>
    <property type="match status" value="1"/>
</dbReference>
<gene>
    <name evidence="8" type="ORF">GCM10007049_11230</name>
</gene>
<name>A0A918PSE7_9BACT</name>
<protein>
    <submittedName>
        <fullName evidence="8">Aspartate aminotransferase family protein</fullName>
    </submittedName>
</protein>
<evidence type="ECO:0000256" key="3">
    <source>
        <dbReference type="ARBA" id="ARBA00022793"/>
    </source>
</evidence>
<evidence type="ECO:0000256" key="7">
    <source>
        <dbReference type="RuleBase" id="RU000382"/>
    </source>
</evidence>
<dbReference type="GO" id="GO:0006520">
    <property type="term" value="P:amino acid metabolic process"/>
    <property type="evidence" value="ECO:0007669"/>
    <property type="project" value="InterPro"/>
</dbReference>
<dbReference type="GO" id="GO:0005737">
    <property type="term" value="C:cytoplasm"/>
    <property type="evidence" value="ECO:0007669"/>
    <property type="project" value="TreeGrafter"/>
</dbReference>
<evidence type="ECO:0000256" key="4">
    <source>
        <dbReference type="ARBA" id="ARBA00022898"/>
    </source>
</evidence>
<dbReference type="InterPro" id="IPR010977">
    <property type="entry name" value="Aromatic_deC"/>
</dbReference>
<keyword evidence="8" id="KW-0808">Transferase</keyword>
<dbReference type="GO" id="GO:0019752">
    <property type="term" value="P:carboxylic acid metabolic process"/>
    <property type="evidence" value="ECO:0007669"/>
    <property type="project" value="InterPro"/>
</dbReference>
<evidence type="ECO:0000313" key="9">
    <source>
        <dbReference type="Proteomes" id="UP000619457"/>
    </source>
</evidence>
<keyword evidence="8" id="KW-0032">Aminotransferase</keyword>
<dbReference type="RefSeq" id="WP_018472345.1">
    <property type="nucleotide sequence ID" value="NZ_BMWX01000002.1"/>
</dbReference>
<dbReference type="PRINTS" id="PR00800">
    <property type="entry name" value="YHDCRBOXLASE"/>
</dbReference>
<sequence>MNYSEFRKNAHSLVDWMADYLEKKEIHSVSPKVSPGEIAQKLPDHAPEHPENFEDIFKDFEKVILPGMTHWQHPKFFGYFPANNSAPSILAEMLMATLGAQCMSWLTSPAATELETKVTEWLRKSMGLLPEWTGVIQDTASTATLCALLTAREKYTQFSVNDRGIFPSSPLRVYCSTEAHSSVDKAVKISGLGISNLVKIPVNADFSMNTQALKQAIQEDIEQGYIPMAVVSALGTTGSCALDSIEDIGKICAEFSVWHHIDAAYAGTALLLPECSDLIRGQEMADSFVFNPHKWMFTNFDCSIMFIKDPSALINTFAINPEYLKTSHDEEVRNYRDWGIQLGRRFRALKLWFVIRTYGVSGIRAKLRNHLQLAKKVKNWMERHENIEIIAPNELNVICFRYVDKYMKLEQLNILNAAWMKAVNDTGEAFFTHTKLNETYVIRWVIAQTDVEERHLQEAWQLLMDKLNELKDRDSSAR</sequence>
<keyword evidence="9" id="KW-1185">Reference proteome</keyword>
<dbReference type="PANTHER" id="PTHR11999">
    <property type="entry name" value="GROUP II PYRIDOXAL-5-PHOSPHATE DECARBOXYLASE"/>
    <property type="match status" value="1"/>
</dbReference>
<dbReference type="InterPro" id="IPR015424">
    <property type="entry name" value="PyrdxlP-dep_Trfase"/>
</dbReference>
<comment type="similarity">
    <text evidence="2 7">Belongs to the group II decarboxylase family.</text>
</comment>
<dbReference type="GO" id="GO:0008483">
    <property type="term" value="F:transaminase activity"/>
    <property type="evidence" value="ECO:0007669"/>
    <property type="project" value="UniProtKB-KW"/>
</dbReference>
<evidence type="ECO:0000256" key="2">
    <source>
        <dbReference type="ARBA" id="ARBA00009533"/>
    </source>
</evidence>
<dbReference type="Gene3D" id="3.40.640.10">
    <property type="entry name" value="Type I PLP-dependent aspartate aminotransferase-like (Major domain)"/>
    <property type="match status" value="1"/>
</dbReference>
<dbReference type="Gene3D" id="1.20.1340.10">
    <property type="entry name" value="dopa decarboxylase, N-terminal domain"/>
    <property type="match status" value="1"/>
</dbReference>
<dbReference type="Proteomes" id="UP000619457">
    <property type="component" value="Unassembled WGS sequence"/>
</dbReference>
<organism evidence="8 9">
    <name type="scientific">Echinicola pacifica</name>
    <dbReference type="NCBI Taxonomy" id="346377"/>
    <lineage>
        <taxon>Bacteria</taxon>
        <taxon>Pseudomonadati</taxon>
        <taxon>Bacteroidota</taxon>
        <taxon>Cytophagia</taxon>
        <taxon>Cytophagales</taxon>
        <taxon>Cyclobacteriaceae</taxon>
        <taxon>Echinicola</taxon>
    </lineage>
</organism>
<dbReference type="InterPro" id="IPR015421">
    <property type="entry name" value="PyrdxlP-dep_Trfase_major"/>
</dbReference>
<comment type="cofactor">
    <cofactor evidence="1 6 7">
        <name>pyridoxal 5'-phosphate</name>
        <dbReference type="ChEBI" id="CHEBI:597326"/>
    </cofactor>
</comment>
<evidence type="ECO:0000256" key="5">
    <source>
        <dbReference type="ARBA" id="ARBA00023239"/>
    </source>
</evidence>
<keyword evidence="4 6" id="KW-0663">Pyridoxal phosphate</keyword>
<evidence type="ECO:0000256" key="6">
    <source>
        <dbReference type="PIRSR" id="PIRSR602129-50"/>
    </source>
</evidence>
<dbReference type="PROSITE" id="PS00392">
    <property type="entry name" value="DDC_GAD_HDC_YDC"/>
    <property type="match status" value="1"/>
</dbReference>
<dbReference type="AlphaFoldDB" id="A0A918PSE7"/>
<keyword evidence="5 7" id="KW-0456">Lyase</keyword>
<dbReference type="InterPro" id="IPR021115">
    <property type="entry name" value="Pyridoxal-P_BS"/>
</dbReference>
<reference evidence="8" key="2">
    <citation type="submission" date="2020-09" db="EMBL/GenBank/DDBJ databases">
        <authorList>
            <person name="Sun Q."/>
            <person name="Kim S."/>
        </authorList>
    </citation>
    <scope>NUCLEOTIDE SEQUENCE</scope>
    <source>
        <strain evidence="8">KCTC 12368</strain>
    </source>
</reference>
<dbReference type="InterPro" id="IPR002129">
    <property type="entry name" value="PyrdxlP-dep_de-COase"/>
</dbReference>
<reference evidence="8" key="1">
    <citation type="journal article" date="2014" name="Int. J. Syst. Evol. Microbiol.">
        <title>Complete genome sequence of Corynebacterium casei LMG S-19264T (=DSM 44701T), isolated from a smear-ripened cheese.</title>
        <authorList>
            <consortium name="US DOE Joint Genome Institute (JGI-PGF)"/>
            <person name="Walter F."/>
            <person name="Albersmeier A."/>
            <person name="Kalinowski J."/>
            <person name="Ruckert C."/>
        </authorList>
    </citation>
    <scope>NUCLEOTIDE SEQUENCE</scope>
    <source>
        <strain evidence="8">KCTC 12368</strain>
    </source>
</reference>
<evidence type="ECO:0000313" key="8">
    <source>
        <dbReference type="EMBL" id="GGZ20410.1"/>
    </source>
</evidence>
<dbReference type="Pfam" id="PF00282">
    <property type="entry name" value="Pyridoxal_deC"/>
    <property type="match status" value="1"/>
</dbReference>
<feature type="modified residue" description="N6-(pyridoxal phosphate)lysine" evidence="6">
    <location>
        <position position="294"/>
    </location>
</feature>
<keyword evidence="3" id="KW-0210">Decarboxylase</keyword>
<proteinExistence type="inferred from homology"/>
<dbReference type="GO" id="GO:0030170">
    <property type="term" value="F:pyridoxal phosphate binding"/>
    <property type="evidence" value="ECO:0007669"/>
    <property type="project" value="InterPro"/>
</dbReference>
<dbReference type="GO" id="GO:0016831">
    <property type="term" value="F:carboxy-lyase activity"/>
    <property type="evidence" value="ECO:0007669"/>
    <property type="project" value="UniProtKB-KW"/>
</dbReference>